<protein>
    <submittedName>
        <fullName evidence="1">Uncharacterized protein</fullName>
    </submittedName>
</protein>
<reference evidence="1 2" key="1">
    <citation type="journal article" date="2013" name="BMC Genomics">
        <title>Comparison of the complete genome sequence of two closely related isolates of 'Candidatus Phytoplasma australiense' reveals genome plasticity.</title>
        <authorList>
            <person name="Andersen M.T."/>
            <person name="Liefting L.W."/>
            <person name="Havukkala I."/>
            <person name="Beever R.E."/>
        </authorList>
    </citation>
    <scope>NUCLEOTIDE SEQUENCE [LARGE SCALE GENOMIC DNA]</scope>
    <source>
        <strain evidence="1 2">NZSb11</strain>
    </source>
</reference>
<dbReference type="AlphaFoldDB" id="R4S0M3"/>
<proteinExistence type="predicted"/>
<dbReference type="PATRIC" id="fig|980422.3.peg.398"/>
<dbReference type="HOGENOM" id="CLU_2977357_0_0_14"/>
<keyword evidence="2" id="KW-1185">Reference proteome</keyword>
<organism evidence="1 2">
    <name type="scientific">Strawberry lethal yellows phytoplasma (CPA) str. NZSb11</name>
    <dbReference type="NCBI Taxonomy" id="980422"/>
    <lineage>
        <taxon>Bacteria</taxon>
        <taxon>Bacillati</taxon>
        <taxon>Mycoplasmatota</taxon>
        <taxon>Mollicutes</taxon>
        <taxon>Acholeplasmatales</taxon>
        <taxon>Acholeplasmataceae</taxon>
        <taxon>Candidatus Phytoplasma</taxon>
        <taxon>16SrXII (Stolbur group)</taxon>
    </lineage>
</organism>
<dbReference type="EMBL" id="CP002548">
    <property type="protein sequence ID" value="AGL90349.1"/>
    <property type="molecule type" value="Genomic_DNA"/>
</dbReference>
<sequence length="58" mass="6993">MKIKMLVFFHLSLNLFKQKNINPKGNEPEISKHKDLKKWFQNFDFIFLMVHHSSSFLA</sequence>
<name>R4S0M3_PHYAS</name>
<evidence type="ECO:0000313" key="1">
    <source>
        <dbReference type="EMBL" id="AGL90349.1"/>
    </source>
</evidence>
<evidence type="ECO:0000313" key="2">
    <source>
        <dbReference type="Proteomes" id="UP000013941"/>
    </source>
</evidence>
<gene>
    <name evidence="1" type="ORF">SLY_0429</name>
</gene>
<dbReference type="KEGG" id="nzs:SLY_0429"/>
<dbReference type="Proteomes" id="UP000013941">
    <property type="component" value="Chromosome"/>
</dbReference>
<accession>R4S0M3</accession>